<dbReference type="Proteomes" id="UP000377595">
    <property type="component" value="Unassembled WGS sequence"/>
</dbReference>
<name>A0A5M3XQT0_9ACTN</name>
<dbReference type="Gene3D" id="3.40.50.720">
    <property type="entry name" value="NAD(P)-binding Rossmann-like Domain"/>
    <property type="match status" value="1"/>
</dbReference>
<dbReference type="EMBL" id="BLAF01000018">
    <property type="protein sequence ID" value="GES20668.1"/>
    <property type="molecule type" value="Genomic_DNA"/>
</dbReference>
<accession>A0A5M3XQT0</accession>
<comment type="caution">
    <text evidence="1">The sequence shown here is derived from an EMBL/GenBank/DDBJ whole genome shotgun (WGS) entry which is preliminary data.</text>
</comment>
<sequence>MVCATGNLALREDDFSRLANGAYIASVTSSDDELELSALGGLYARTPVGDHITRYARTGHYFYILADGNAVNFLHGASVGAFILLVQAEILCALAQICAGALDPGMWEVSSEVRQRIARIWLRYFCEVA</sequence>
<keyword evidence="2" id="KW-1185">Reference proteome</keyword>
<organism evidence="1 2">
    <name type="scientific">Acrocarpospora pleiomorpha</name>
    <dbReference type="NCBI Taxonomy" id="90975"/>
    <lineage>
        <taxon>Bacteria</taxon>
        <taxon>Bacillati</taxon>
        <taxon>Actinomycetota</taxon>
        <taxon>Actinomycetes</taxon>
        <taxon>Streptosporangiales</taxon>
        <taxon>Streptosporangiaceae</taxon>
        <taxon>Acrocarpospora</taxon>
    </lineage>
</organism>
<protein>
    <submittedName>
        <fullName evidence="1">Uncharacterized protein</fullName>
    </submittedName>
</protein>
<gene>
    <name evidence="1" type="ORF">Aple_035640</name>
</gene>
<reference evidence="1 2" key="1">
    <citation type="submission" date="2019-10" db="EMBL/GenBank/DDBJ databases">
        <title>Whole genome shotgun sequence of Acrocarpospora pleiomorpha NBRC 16267.</title>
        <authorList>
            <person name="Ichikawa N."/>
            <person name="Kimura A."/>
            <person name="Kitahashi Y."/>
            <person name="Komaki H."/>
            <person name="Oguchi A."/>
        </authorList>
    </citation>
    <scope>NUCLEOTIDE SEQUENCE [LARGE SCALE GENOMIC DNA]</scope>
    <source>
        <strain evidence="1 2">NBRC 16267</strain>
    </source>
</reference>
<evidence type="ECO:0000313" key="2">
    <source>
        <dbReference type="Proteomes" id="UP000377595"/>
    </source>
</evidence>
<proteinExistence type="predicted"/>
<evidence type="ECO:0000313" key="1">
    <source>
        <dbReference type="EMBL" id="GES20668.1"/>
    </source>
</evidence>
<dbReference type="AlphaFoldDB" id="A0A5M3XQT0"/>